<dbReference type="HOGENOM" id="CLU_633228_0_0_1"/>
<dbReference type="GeneID" id="18929221"/>
<feature type="compositionally biased region" description="Polar residues" evidence="1">
    <location>
        <begin position="369"/>
        <end position="385"/>
    </location>
</feature>
<feature type="region of interest" description="Disordered" evidence="1">
    <location>
        <begin position="1"/>
        <end position="95"/>
    </location>
</feature>
<feature type="compositionally biased region" description="Low complexity" evidence="1">
    <location>
        <begin position="54"/>
        <end position="63"/>
    </location>
</feature>
<feature type="region of interest" description="Disordered" evidence="1">
    <location>
        <begin position="269"/>
        <end position="420"/>
    </location>
</feature>
<name>F4R4J7_MELLP</name>
<protein>
    <submittedName>
        <fullName evidence="2">Uncharacterized protein</fullName>
    </submittedName>
</protein>
<feature type="compositionally biased region" description="Polar residues" evidence="1">
    <location>
        <begin position="233"/>
        <end position="256"/>
    </location>
</feature>
<accession>F4R4J7</accession>
<feature type="compositionally biased region" description="Polar residues" evidence="1">
    <location>
        <begin position="309"/>
        <end position="318"/>
    </location>
</feature>
<feature type="compositionally biased region" description="Basic and acidic residues" evidence="1">
    <location>
        <begin position="320"/>
        <end position="338"/>
    </location>
</feature>
<feature type="compositionally biased region" description="Basic and acidic residues" evidence="1">
    <location>
        <begin position="209"/>
        <end position="222"/>
    </location>
</feature>
<proteinExistence type="predicted"/>
<evidence type="ECO:0000256" key="1">
    <source>
        <dbReference type="SAM" id="MobiDB-lite"/>
    </source>
</evidence>
<feature type="compositionally biased region" description="Polar residues" evidence="1">
    <location>
        <begin position="25"/>
        <end position="40"/>
    </location>
</feature>
<dbReference type="Proteomes" id="UP000001072">
    <property type="component" value="Unassembled WGS sequence"/>
</dbReference>
<feature type="compositionally biased region" description="Polar residues" evidence="1">
    <location>
        <begin position="64"/>
        <end position="87"/>
    </location>
</feature>
<organism evidence="3">
    <name type="scientific">Melampsora larici-populina (strain 98AG31 / pathotype 3-4-7)</name>
    <name type="common">Poplar leaf rust fungus</name>
    <dbReference type="NCBI Taxonomy" id="747676"/>
    <lineage>
        <taxon>Eukaryota</taxon>
        <taxon>Fungi</taxon>
        <taxon>Dikarya</taxon>
        <taxon>Basidiomycota</taxon>
        <taxon>Pucciniomycotina</taxon>
        <taxon>Pucciniomycetes</taxon>
        <taxon>Pucciniales</taxon>
        <taxon>Melampsoraceae</taxon>
        <taxon>Melampsora</taxon>
    </lineage>
</organism>
<feature type="compositionally biased region" description="Low complexity" evidence="1">
    <location>
        <begin position="176"/>
        <end position="195"/>
    </location>
</feature>
<sequence>MSRVEDKSNHFKTTSPTHQHHRQSTSRPLSQIQSNTMNTKQQQQQDQHHSHRTNNPNNLLNNNHISQRNSTLNPNHFIQSPHLQTPPRQVPASRHSYCGAAGQIPQQPQPHFLNRPQFPTHAPLQIPNQFNPLTYKRLSYMPNSHHVSYHQASNSIHSLHGLPTIEVPNVNPIQASFESPHSSPSSTNTSYPISSILNSPRSPLSKIANHQESRSSSHDQPERIVTGILRSSLPPQQRPDQPTLNQSQSRPQSMSFTELSARHRLAISRFQQKPRKSNDPSPQLRSSSLSKSLSSPSTSPSHSPIGSRLMNSTNQPNKKVSKEKDSKRRKSVESHEEGCSPTTPTHLNDPRPNHQSNRSSLSPYVKSLKQIQSGQKLSDQSQLNQAERRLLDLLPPLPPPNLIIQKKSKPSEIKEGKTEGHRRFKDRFSWFDY</sequence>
<dbReference type="OrthoDB" id="10510338at2759"/>
<feature type="compositionally biased region" description="Polar residues" evidence="1">
    <location>
        <begin position="353"/>
        <end position="362"/>
    </location>
</feature>
<keyword evidence="3" id="KW-1185">Reference proteome</keyword>
<dbReference type="RefSeq" id="XP_007403760.1">
    <property type="nucleotide sequence ID" value="XM_007403698.1"/>
</dbReference>
<evidence type="ECO:0000313" key="2">
    <source>
        <dbReference type="EMBL" id="EGG12822.1"/>
    </source>
</evidence>
<dbReference type="InParanoid" id="F4R4J7"/>
<dbReference type="AlphaFoldDB" id="F4R4J7"/>
<feature type="compositionally biased region" description="Basic and acidic residues" evidence="1">
    <location>
        <begin position="409"/>
        <end position="420"/>
    </location>
</feature>
<evidence type="ECO:0000313" key="3">
    <source>
        <dbReference type="Proteomes" id="UP000001072"/>
    </source>
</evidence>
<gene>
    <name evidence="2" type="ORF">MELLADRAFT_58711</name>
</gene>
<dbReference type="VEuPathDB" id="FungiDB:MELLADRAFT_58711"/>
<feature type="region of interest" description="Disordered" evidence="1">
    <location>
        <begin position="174"/>
        <end position="256"/>
    </location>
</feature>
<dbReference type="EMBL" id="GL883090">
    <property type="protein sequence ID" value="EGG12822.1"/>
    <property type="molecule type" value="Genomic_DNA"/>
</dbReference>
<feature type="compositionally biased region" description="Low complexity" evidence="1">
    <location>
        <begin position="280"/>
        <end position="307"/>
    </location>
</feature>
<dbReference type="KEGG" id="mlr:MELLADRAFT_58711"/>
<reference evidence="3" key="1">
    <citation type="journal article" date="2011" name="Proc. Natl. Acad. Sci. U.S.A.">
        <title>Obligate biotrophy features unraveled by the genomic analysis of rust fungi.</title>
        <authorList>
            <person name="Duplessis S."/>
            <person name="Cuomo C.A."/>
            <person name="Lin Y.-C."/>
            <person name="Aerts A."/>
            <person name="Tisserant E."/>
            <person name="Veneault-Fourrey C."/>
            <person name="Joly D.L."/>
            <person name="Hacquard S."/>
            <person name="Amselem J."/>
            <person name="Cantarel B.L."/>
            <person name="Chiu R."/>
            <person name="Coutinho P.M."/>
            <person name="Feau N."/>
            <person name="Field M."/>
            <person name="Frey P."/>
            <person name="Gelhaye E."/>
            <person name="Goldberg J."/>
            <person name="Grabherr M.G."/>
            <person name="Kodira C.D."/>
            <person name="Kohler A."/>
            <person name="Kuees U."/>
            <person name="Lindquist E.A."/>
            <person name="Lucas S.M."/>
            <person name="Mago R."/>
            <person name="Mauceli E."/>
            <person name="Morin E."/>
            <person name="Murat C."/>
            <person name="Pangilinan J.L."/>
            <person name="Park R."/>
            <person name="Pearson M."/>
            <person name="Quesneville H."/>
            <person name="Rouhier N."/>
            <person name="Sakthikumar S."/>
            <person name="Salamov A.A."/>
            <person name="Schmutz J."/>
            <person name="Selles B."/>
            <person name="Shapiro H."/>
            <person name="Tanguay P."/>
            <person name="Tuskan G.A."/>
            <person name="Henrissat B."/>
            <person name="Van de Peer Y."/>
            <person name="Rouze P."/>
            <person name="Ellis J.G."/>
            <person name="Dodds P.N."/>
            <person name="Schein J.E."/>
            <person name="Zhong S."/>
            <person name="Hamelin R.C."/>
            <person name="Grigoriev I.V."/>
            <person name="Szabo L.J."/>
            <person name="Martin F."/>
        </authorList>
    </citation>
    <scope>NUCLEOTIDE SEQUENCE [LARGE SCALE GENOMIC DNA]</scope>
    <source>
        <strain evidence="3">98AG31 / pathotype 3-4-7</strain>
    </source>
</reference>